<dbReference type="Pfam" id="PF03371">
    <property type="entry name" value="PRP38"/>
    <property type="match status" value="1"/>
</dbReference>
<keyword evidence="4 7" id="KW-0747">Spliceosome</keyword>
<reference evidence="8 9" key="1">
    <citation type="journal article" date="2011" name="Proc. Natl. Acad. Sci. U.S.A.">
        <title>Comparative genomics of xylose-fermenting fungi for enhanced biofuel production.</title>
        <authorList>
            <person name="Wohlbach D.J."/>
            <person name="Kuo A."/>
            <person name="Sato T.K."/>
            <person name="Potts K.M."/>
            <person name="Salamov A.A."/>
            <person name="LaButti K.M."/>
            <person name="Sun H."/>
            <person name="Clum A."/>
            <person name="Pangilinan J.L."/>
            <person name="Lindquist E.A."/>
            <person name="Lucas S."/>
            <person name="Lapidus A."/>
            <person name="Jin M."/>
            <person name="Gunawan C."/>
            <person name="Balan V."/>
            <person name="Dale B.E."/>
            <person name="Jeffries T.W."/>
            <person name="Zinkel R."/>
            <person name="Barry K.W."/>
            <person name="Grigoriev I.V."/>
            <person name="Gasch A.P."/>
        </authorList>
    </citation>
    <scope>NUCLEOTIDE SEQUENCE [LARGE SCALE GENOMIC DNA]</scope>
    <source>
        <strain evidence="9">ATCC 10573 / BCRC 21748 / CBS 615 / JCM 9827 / NBRC 10315 / NRRL Y-1498 / VKM Y-70</strain>
    </source>
</reference>
<evidence type="ECO:0000256" key="1">
    <source>
        <dbReference type="ARBA" id="ARBA00004123"/>
    </source>
</evidence>
<comment type="function">
    <text evidence="7">Required for pre-mRNA splicing.</text>
</comment>
<dbReference type="HOGENOM" id="CLU_039466_2_1_1"/>
<dbReference type="EMBL" id="GL996527">
    <property type="protein sequence ID" value="EGV61394.1"/>
    <property type="molecule type" value="Genomic_DNA"/>
</dbReference>
<dbReference type="KEGG" id="cten:18248996"/>
<dbReference type="RefSeq" id="XP_006687564.1">
    <property type="nucleotide sequence ID" value="XM_006687501.1"/>
</dbReference>
<proteinExistence type="inferred from homology"/>
<keyword evidence="6 7" id="KW-0539">Nucleus</keyword>
<keyword evidence="3 7" id="KW-0507">mRNA processing</keyword>
<sequence length="205" mass="23597">MQPAYNDKRRVSGYAHILETIVRNRIKDSLFYKQHLYLTNEQTILQVIVDNVKYVGGLDSSNRPSPFLCCLLRLLEIGPSAAVVGLYLKQPEFKYLTILTLIYIRLTQPPTEVYQVLDTYRSNYTKVRVLLSSPEMVDGVPVNYGIIHIDEFVDELERSDRVVGVVMPRLESRRRLVARGMIPDRVYHVQTLDEPESSDFSSDSD</sequence>
<evidence type="ECO:0000313" key="8">
    <source>
        <dbReference type="EMBL" id="EGV61394.1"/>
    </source>
</evidence>
<accession>G3BAA6</accession>
<evidence type="ECO:0000256" key="7">
    <source>
        <dbReference type="RuleBase" id="RU367025"/>
    </source>
</evidence>
<evidence type="ECO:0000256" key="2">
    <source>
        <dbReference type="ARBA" id="ARBA00006164"/>
    </source>
</evidence>
<dbReference type="InterPro" id="IPR005037">
    <property type="entry name" value="PRP38"/>
</dbReference>
<evidence type="ECO:0000256" key="3">
    <source>
        <dbReference type="ARBA" id="ARBA00022664"/>
    </source>
</evidence>
<comment type="similarity">
    <text evidence="2 7">Belongs to the PRP38 family.</text>
</comment>
<name>G3BAA6_CANTC</name>
<dbReference type="AlphaFoldDB" id="G3BAA6"/>
<dbReference type="GO" id="GO:0000398">
    <property type="term" value="P:mRNA splicing, via spliceosome"/>
    <property type="evidence" value="ECO:0007669"/>
    <property type="project" value="UniProtKB-UniRule"/>
</dbReference>
<dbReference type="eggNOG" id="KOG2889">
    <property type="taxonomic scope" value="Eukaryota"/>
</dbReference>
<protein>
    <recommendedName>
        <fullName evidence="7">Pre-mRNA-splicing factor 38</fullName>
    </recommendedName>
</protein>
<dbReference type="OrthoDB" id="190958at2759"/>
<evidence type="ECO:0000256" key="5">
    <source>
        <dbReference type="ARBA" id="ARBA00023187"/>
    </source>
</evidence>
<evidence type="ECO:0000256" key="6">
    <source>
        <dbReference type="ARBA" id="ARBA00023242"/>
    </source>
</evidence>
<dbReference type="PANTHER" id="PTHR23142">
    <property type="entry name" value="PRE-MRNA-SPLICING FACTOR 38A-RELATED"/>
    <property type="match status" value="1"/>
</dbReference>
<keyword evidence="5 7" id="KW-0508">mRNA splicing</keyword>
<gene>
    <name evidence="8" type="ORF">CANTEDRAFT_124012</name>
</gene>
<dbReference type="Proteomes" id="UP000000707">
    <property type="component" value="Unassembled WGS sequence"/>
</dbReference>
<keyword evidence="9" id="KW-1185">Reference proteome</keyword>
<dbReference type="GO" id="GO:0005681">
    <property type="term" value="C:spliceosomal complex"/>
    <property type="evidence" value="ECO:0007669"/>
    <property type="project" value="UniProtKB-KW"/>
</dbReference>
<dbReference type="STRING" id="590646.G3BAA6"/>
<dbReference type="GeneID" id="18248996"/>
<evidence type="ECO:0000313" key="9">
    <source>
        <dbReference type="Proteomes" id="UP000000707"/>
    </source>
</evidence>
<comment type="subcellular location">
    <subcellularLocation>
        <location evidence="1 7">Nucleus</location>
    </subcellularLocation>
</comment>
<organism evidence="9">
    <name type="scientific">Candida tenuis (strain ATCC 10573 / BCRC 21748 / CBS 615 / JCM 9827 / NBRC 10315 / NRRL Y-1498 / VKM Y-70)</name>
    <name type="common">Yeast</name>
    <name type="synonym">Yamadazyma tenuis</name>
    <dbReference type="NCBI Taxonomy" id="590646"/>
    <lineage>
        <taxon>Eukaryota</taxon>
        <taxon>Fungi</taxon>
        <taxon>Dikarya</taxon>
        <taxon>Ascomycota</taxon>
        <taxon>Saccharomycotina</taxon>
        <taxon>Pichiomycetes</taxon>
        <taxon>Debaryomycetaceae</taxon>
        <taxon>Yamadazyma</taxon>
    </lineage>
</organism>
<evidence type="ECO:0000256" key="4">
    <source>
        <dbReference type="ARBA" id="ARBA00022728"/>
    </source>
</evidence>